<evidence type="ECO:0000256" key="1">
    <source>
        <dbReference type="SAM" id="MobiDB-lite"/>
    </source>
</evidence>
<proteinExistence type="predicted"/>
<dbReference type="OrthoDB" id="7409598at2"/>
<keyword evidence="4" id="KW-1185">Reference proteome</keyword>
<evidence type="ECO:0000313" key="4">
    <source>
        <dbReference type="Proteomes" id="UP000445582"/>
    </source>
</evidence>
<protein>
    <submittedName>
        <fullName evidence="3">Uncharacterized protein</fullName>
    </submittedName>
</protein>
<feature type="transmembrane region" description="Helical" evidence="2">
    <location>
        <begin position="12"/>
        <end position="31"/>
    </location>
</feature>
<feature type="compositionally biased region" description="Acidic residues" evidence="1">
    <location>
        <begin position="90"/>
        <end position="101"/>
    </location>
</feature>
<feature type="region of interest" description="Disordered" evidence="1">
    <location>
        <begin position="51"/>
        <end position="70"/>
    </location>
</feature>
<dbReference type="Proteomes" id="UP000445582">
    <property type="component" value="Unassembled WGS sequence"/>
</dbReference>
<keyword evidence="2" id="KW-1133">Transmembrane helix</keyword>
<dbReference type="AlphaFoldDB" id="A0A844YE10"/>
<sequence length="101" mass="10665">MSDPLSSKSPAKYLWLAAIVLLAVAAVIFFFNADGDEDLETIPDYAVTTDEERMNTDLPLSEGESEDISGMVNGAGAEATATGAATEEPIVIDELEPAETQ</sequence>
<evidence type="ECO:0000313" key="3">
    <source>
        <dbReference type="EMBL" id="MXO63326.1"/>
    </source>
</evidence>
<name>A0A844YE10_9SPHN</name>
<dbReference type="RefSeq" id="WP_160674787.1">
    <property type="nucleotide sequence ID" value="NZ_WTYN01000001.1"/>
</dbReference>
<keyword evidence="2" id="KW-0472">Membrane</keyword>
<feature type="region of interest" description="Disordered" evidence="1">
    <location>
        <begin position="76"/>
        <end position="101"/>
    </location>
</feature>
<keyword evidence="2" id="KW-0812">Transmembrane</keyword>
<organism evidence="3 4">
    <name type="scientific">Qipengyuania oceanensis</name>
    <dbReference type="NCBI Taxonomy" id="1463597"/>
    <lineage>
        <taxon>Bacteria</taxon>
        <taxon>Pseudomonadati</taxon>
        <taxon>Pseudomonadota</taxon>
        <taxon>Alphaproteobacteria</taxon>
        <taxon>Sphingomonadales</taxon>
        <taxon>Erythrobacteraceae</taxon>
        <taxon>Qipengyuania</taxon>
    </lineage>
</organism>
<comment type="caution">
    <text evidence="3">The sequence shown here is derived from an EMBL/GenBank/DDBJ whole genome shotgun (WGS) entry which is preliminary data.</text>
</comment>
<evidence type="ECO:0000256" key="2">
    <source>
        <dbReference type="SAM" id="Phobius"/>
    </source>
</evidence>
<feature type="compositionally biased region" description="Low complexity" evidence="1">
    <location>
        <begin position="76"/>
        <end position="88"/>
    </location>
</feature>
<accession>A0A844YE10</accession>
<gene>
    <name evidence="3" type="ORF">GRI48_09910</name>
</gene>
<reference evidence="3 4" key="1">
    <citation type="submission" date="2019-12" db="EMBL/GenBank/DDBJ databases">
        <title>Genomic-based taxomic classification of the family Erythrobacteraceae.</title>
        <authorList>
            <person name="Xu L."/>
        </authorList>
    </citation>
    <scope>NUCLEOTIDE SEQUENCE [LARGE SCALE GENOMIC DNA]</scope>
    <source>
        <strain evidence="3 4">MCCC 1A09965</strain>
    </source>
</reference>
<dbReference type="EMBL" id="WTYN01000001">
    <property type="protein sequence ID" value="MXO63326.1"/>
    <property type="molecule type" value="Genomic_DNA"/>
</dbReference>